<dbReference type="SUPFAM" id="SSF53448">
    <property type="entry name" value="Nucleotide-diphospho-sugar transferases"/>
    <property type="match status" value="1"/>
</dbReference>
<keyword evidence="13" id="KW-1185">Reference proteome</keyword>
<dbReference type="CDD" id="cd04179">
    <property type="entry name" value="DPM_DPG-synthase_like"/>
    <property type="match status" value="1"/>
</dbReference>
<comment type="catalytic activity">
    <reaction evidence="9">
        <text>an NDP-alpha-D-glucose + (2R)-3-phosphoglycerate = (2R)-2-O-(alpha-D-glucopyranosyl)-3-phospho-glycerate + a ribonucleoside 5'-diphosphate + H(+)</text>
        <dbReference type="Rhea" id="RHEA:47244"/>
        <dbReference type="ChEBI" id="CHEBI:15378"/>
        <dbReference type="ChEBI" id="CHEBI:57930"/>
        <dbReference type="ChEBI" id="CHEBI:58272"/>
        <dbReference type="ChEBI" id="CHEBI:62600"/>
        <dbReference type="ChEBI" id="CHEBI:76533"/>
        <dbReference type="EC" id="2.4.1.266"/>
    </reaction>
    <physiologicalReaction direction="left-to-right" evidence="9">
        <dbReference type="Rhea" id="RHEA:47245"/>
    </physiologicalReaction>
</comment>
<evidence type="ECO:0000256" key="7">
    <source>
        <dbReference type="ARBA" id="ARBA00040894"/>
    </source>
</evidence>
<dbReference type="PANTHER" id="PTHR48090">
    <property type="entry name" value="UNDECAPRENYL-PHOSPHATE 4-DEOXY-4-FORMAMIDO-L-ARABINOSE TRANSFERASE-RELATED"/>
    <property type="match status" value="1"/>
</dbReference>
<comment type="similarity">
    <text evidence="2">Belongs to the glycosyltransferase 2 family.</text>
</comment>
<evidence type="ECO:0000259" key="11">
    <source>
        <dbReference type="Pfam" id="PF00535"/>
    </source>
</evidence>
<dbReference type="EMBL" id="JANPWE010000001">
    <property type="protein sequence ID" value="MCR6544709.1"/>
    <property type="molecule type" value="Genomic_DNA"/>
</dbReference>
<keyword evidence="3" id="KW-0328">Glycosyltransferase</keyword>
<organism evidence="12 13">
    <name type="scientific">Dehalobacterium formicoaceticum</name>
    <dbReference type="NCBI Taxonomy" id="51515"/>
    <lineage>
        <taxon>Bacteria</taxon>
        <taxon>Bacillati</taxon>
        <taxon>Bacillota</taxon>
        <taxon>Clostridia</taxon>
        <taxon>Eubacteriales</taxon>
        <taxon>Peptococcaceae</taxon>
        <taxon>Dehalobacterium</taxon>
    </lineage>
</organism>
<evidence type="ECO:0000313" key="13">
    <source>
        <dbReference type="Proteomes" id="UP001524944"/>
    </source>
</evidence>
<comment type="cofactor">
    <cofactor evidence="1">
        <name>Mg(2+)</name>
        <dbReference type="ChEBI" id="CHEBI:18420"/>
    </cofactor>
</comment>
<dbReference type="RefSeq" id="WP_198306500.1">
    <property type="nucleotide sequence ID" value="NZ_CP022121.1"/>
</dbReference>
<comment type="caution">
    <text evidence="12">The sequence shown here is derived from an EMBL/GenBank/DDBJ whole genome shotgun (WGS) entry which is preliminary data.</text>
</comment>
<dbReference type="Proteomes" id="UP001524944">
    <property type="component" value="Unassembled WGS sequence"/>
</dbReference>
<keyword evidence="4" id="KW-0808">Transferase</keyword>
<evidence type="ECO:0000256" key="3">
    <source>
        <dbReference type="ARBA" id="ARBA00022676"/>
    </source>
</evidence>
<evidence type="ECO:0000256" key="2">
    <source>
        <dbReference type="ARBA" id="ARBA00006739"/>
    </source>
</evidence>
<dbReference type="InterPro" id="IPR001173">
    <property type="entry name" value="Glyco_trans_2-like"/>
</dbReference>
<dbReference type="Gene3D" id="3.90.550.10">
    <property type="entry name" value="Spore Coat Polysaccharide Biosynthesis Protein SpsA, Chain A"/>
    <property type="match status" value="1"/>
</dbReference>
<sequence>MSSVTAIIPAFNEENTIGGIVKVLSQITEVKEIIVVSDGSADNTAERARAAGAKVIELQENVGKGGAMSAGVAQAQYEVILFLDADLIGLTPTHVRDMLDPVLKGAAAMSIGIFEKGRLATDLAQVVAPYLSGQRVLRKDLLRAMRDVEDSGFGVEVTLTKYAHDHHLKVQEVELAGMTHIMKEEKLGFKKGLQARMKMYWQIAKAVGIGLKHKNGYHDQPDEPDEAVGAEKNNQ</sequence>
<keyword evidence="5" id="KW-0460">Magnesium</keyword>
<name>A0ABT1Y1G1_9FIRM</name>
<accession>A0ABT1Y1G1</accession>
<feature type="region of interest" description="Disordered" evidence="10">
    <location>
        <begin position="215"/>
        <end position="235"/>
    </location>
</feature>
<evidence type="ECO:0000256" key="10">
    <source>
        <dbReference type="SAM" id="MobiDB-lite"/>
    </source>
</evidence>
<gene>
    <name evidence="12" type="ORF">NVS47_04125</name>
</gene>
<evidence type="ECO:0000256" key="1">
    <source>
        <dbReference type="ARBA" id="ARBA00001946"/>
    </source>
</evidence>
<evidence type="ECO:0000256" key="6">
    <source>
        <dbReference type="ARBA" id="ARBA00039022"/>
    </source>
</evidence>
<evidence type="ECO:0000256" key="5">
    <source>
        <dbReference type="ARBA" id="ARBA00022842"/>
    </source>
</evidence>
<dbReference type="EC" id="2.4.1.266" evidence="6"/>
<evidence type="ECO:0000256" key="4">
    <source>
        <dbReference type="ARBA" id="ARBA00022679"/>
    </source>
</evidence>
<evidence type="ECO:0000313" key="12">
    <source>
        <dbReference type="EMBL" id="MCR6544709.1"/>
    </source>
</evidence>
<protein>
    <recommendedName>
        <fullName evidence="7">Glucosyl-3-phosphoglycerate synthase</fullName>
        <ecNumber evidence="6">2.4.1.266</ecNumber>
    </recommendedName>
</protein>
<dbReference type="Pfam" id="PF00535">
    <property type="entry name" value="Glycos_transf_2"/>
    <property type="match status" value="1"/>
</dbReference>
<dbReference type="InterPro" id="IPR050256">
    <property type="entry name" value="Glycosyltransferase_2"/>
</dbReference>
<evidence type="ECO:0000256" key="9">
    <source>
        <dbReference type="ARBA" id="ARBA00048997"/>
    </source>
</evidence>
<proteinExistence type="inferred from homology"/>
<dbReference type="InterPro" id="IPR029044">
    <property type="entry name" value="Nucleotide-diphossugar_trans"/>
</dbReference>
<comment type="catalytic activity">
    <reaction evidence="8">
        <text>(2R)-3-phosphoglycerate + UDP-alpha-D-glucose = (2R)-2-O-(alpha-D-glucopyranosyl)-3-phospho-glycerate + UDP + H(+)</text>
        <dbReference type="Rhea" id="RHEA:31319"/>
        <dbReference type="ChEBI" id="CHEBI:15378"/>
        <dbReference type="ChEBI" id="CHEBI:58223"/>
        <dbReference type="ChEBI" id="CHEBI:58272"/>
        <dbReference type="ChEBI" id="CHEBI:58885"/>
        <dbReference type="ChEBI" id="CHEBI:62600"/>
        <dbReference type="EC" id="2.4.1.266"/>
    </reaction>
    <physiologicalReaction direction="left-to-right" evidence="8">
        <dbReference type="Rhea" id="RHEA:31320"/>
    </physiologicalReaction>
</comment>
<feature type="domain" description="Glycosyltransferase 2-like" evidence="11">
    <location>
        <begin position="6"/>
        <end position="120"/>
    </location>
</feature>
<reference evidence="12 13" key="1">
    <citation type="submission" date="2022-08" db="EMBL/GenBank/DDBJ databases">
        <title>Proteogenomics of the novel Dehalobacterium formicoaceticum strain EZ94 highlights a key role of methyltransferases during anaerobic dichloromethane degradation.</title>
        <authorList>
            <person name="Wasmund K."/>
        </authorList>
    </citation>
    <scope>NUCLEOTIDE SEQUENCE [LARGE SCALE GENOMIC DNA]</scope>
    <source>
        <strain evidence="12 13">EZ94</strain>
    </source>
</reference>
<dbReference type="PANTHER" id="PTHR48090:SF10">
    <property type="entry name" value="GLUCOSYL-3-PHOSPHOGLYCERATE SYNTHASE"/>
    <property type="match status" value="1"/>
</dbReference>
<evidence type="ECO:0000256" key="8">
    <source>
        <dbReference type="ARBA" id="ARBA00048689"/>
    </source>
</evidence>